<reference evidence="4" key="1">
    <citation type="journal article" date="2019" name="Int. J. Syst. Evol. Microbiol.">
        <title>The Global Catalogue of Microorganisms (GCM) 10K type strain sequencing project: providing services to taxonomists for standard genome sequencing and annotation.</title>
        <authorList>
            <consortium name="The Broad Institute Genomics Platform"/>
            <consortium name="The Broad Institute Genome Sequencing Center for Infectious Disease"/>
            <person name="Wu L."/>
            <person name="Ma J."/>
        </authorList>
    </citation>
    <scope>NUCLEOTIDE SEQUENCE [LARGE SCALE GENOMIC DNA]</scope>
    <source>
        <strain evidence="4">R28</strain>
    </source>
</reference>
<dbReference type="Gene3D" id="3.30.530.20">
    <property type="match status" value="1"/>
</dbReference>
<dbReference type="Pfam" id="PF08327">
    <property type="entry name" value="AHSA1"/>
    <property type="match status" value="1"/>
</dbReference>
<keyword evidence="4" id="KW-1185">Reference proteome</keyword>
<accession>A0ABW4W3M8</accession>
<dbReference type="SUPFAM" id="SSF55961">
    <property type="entry name" value="Bet v1-like"/>
    <property type="match status" value="1"/>
</dbReference>
<organism evidence="3 4">
    <name type="scientific">Ornithinibacillus salinisoli</name>
    <dbReference type="NCBI Taxonomy" id="1848459"/>
    <lineage>
        <taxon>Bacteria</taxon>
        <taxon>Bacillati</taxon>
        <taxon>Bacillota</taxon>
        <taxon>Bacilli</taxon>
        <taxon>Bacillales</taxon>
        <taxon>Bacillaceae</taxon>
        <taxon>Ornithinibacillus</taxon>
    </lineage>
</organism>
<comment type="caution">
    <text evidence="3">The sequence shown here is derived from an EMBL/GenBank/DDBJ whole genome shotgun (WGS) entry which is preliminary data.</text>
</comment>
<evidence type="ECO:0000259" key="2">
    <source>
        <dbReference type="Pfam" id="PF08327"/>
    </source>
</evidence>
<sequence>MSEFKTAFGVQSKVEGKVLILERIFNAPRELVFKTFSEAEHLANWWGPAGWQTENYEFEFKPNGVWHYCMRCVDKNQGEFYGQESWGKGVYHEIVVPEKIVFTDVFADENGNAVEGMPETLITLNFVEEDGKTKLITHSEFPSPEEAQKIVDMGVVEGTASQYNRLDEYLEKM</sequence>
<dbReference type="Proteomes" id="UP001597383">
    <property type="component" value="Unassembled WGS sequence"/>
</dbReference>
<feature type="domain" description="Activator of Hsp90 ATPase homologue 1/2-like C-terminal" evidence="2">
    <location>
        <begin position="26"/>
        <end position="171"/>
    </location>
</feature>
<evidence type="ECO:0000256" key="1">
    <source>
        <dbReference type="ARBA" id="ARBA00006817"/>
    </source>
</evidence>
<dbReference type="InterPro" id="IPR023393">
    <property type="entry name" value="START-like_dom_sf"/>
</dbReference>
<dbReference type="InterPro" id="IPR013538">
    <property type="entry name" value="ASHA1/2-like_C"/>
</dbReference>
<gene>
    <name evidence="3" type="ORF">ACFSJF_14265</name>
</gene>
<name>A0ABW4W3M8_9BACI</name>
<protein>
    <submittedName>
        <fullName evidence="3">SRPBCC domain-containing protein</fullName>
    </submittedName>
</protein>
<dbReference type="RefSeq" id="WP_377558079.1">
    <property type="nucleotide sequence ID" value="NZ_JBHUHQ010000019.1"/>
</dbReference>
<dbReference type="EMBL" id="JBHUHQ010000019">
    <property type="protein sequence ID" value="MFD2045440.1"/>
    <property type="molecule type" value="Genomic_DNA"/>
</dbReference>
<evidence type="ECO:0000313" key="3">
    <source>
        <dbReference type="EMBL" id="MFD2045440.1"/>
    </source>
</evidence>
<proteinExistence type="inferred from homology"/>
<comment type="similarity">
    <text evidence="1">Belongs to the AHA1 family.</text>
</comment>
<evidence type="ECO:0000313" key="4">
    <source>
        <dbReference type="Proteomes" id="UP001597383"/>
    </source>
</evidence>